<dbReference type="GO" id="GO:0008984">
    <property type="term" value="F:protein-glutamate methylesterase activity"/>
    <property type="evidence" value="ECO:0007669"/>
    <property type="project" value="UniProtKB-EC"/>
</dbReference>
<dbReference type="Proteomes" id="UP000321523">
    <property type="component" value="Unassembled WGS sequence"/>
</dbReference>
<keyword evidence="8" id="KW-1185">Reference proteome</keyword>
<evidence type="ECO:0000259" key="6">
    <source>
        <dbReference type="PROSITE" id="PS50122"/>
    </source>
</evidence>
<accession>A0A512DQ38</accession>
<evidence type="ECO:0000256" key="3">
    <source>
        <dbReference type="ARBA" id="ARBA00039140"/>
    </source>
</evidence>
<keyword evidence="5" id="KW-0145">Chemotaxis</keyword>
<dbReference type="PIRSF" id="PIRSF036461">
    <property type="entry name" value="Chmtx_methlestr"/>
    <property type="match status" value="1"/>
</dbReference>
<dbReference type="Gene3D" id="3.40.50.180">
    <property type="entry name" value="Methylesterase CheB, C-terminal domain"/>
    <property type="match status" value="1"/>
</dbReference>
<dbReference type="InterPro" id="IPR035909">
    <property type="entry name" value="CheB_C"/>
</dbReference>
<sequence length="343" mass="36882">MQHANMQDIFVVAASAGGVTALQTLCKGLPGDLKASIFIVQHISPASRSMLPAILARVSALPVSSPQEGEEIRAGHVYVAPPDHHMLVKPGHLLVRRGPKENRTRPAADPLFRSAAVSYGPRVVGMVLTGTLDDGTAGLLAVKRCGGVAVVQDPDDAAWPDMPRHAMRKVTVDFCLPMDQLSSLVARLSRQGTGPSVPIPEEIELEAHIAEQEMIAMIEEHSGNSLSAKPSMLTCPDCGGALMEVHDGPLLRFRCHVGHAYSPATLVEAQGETFEHALWMALRTHNERIKLFTRMKESAETQGKPHTAAKWSEAMTEAQGHVDLLRTILTKHGPSSGEASLPD</sequence>
<dbReference type="SUPFAM" id="SSF52738">
    <property type="entry name" value="Methylesterase CheB, C-terminal domain"/>
    <property type="match status" value="1"/>
</dbReference>
<gene>
    <name evidence="7" type="ORF">SAE02_27460</name>
</gene>
<protein>
    <recommendedName>
        <fullName evidence="3">protein-glutamate methylesterase</fullName>
        <ecNumber evidence="3">3.1.1.61</ecNumber>
    </recommendedName>
</protein>
<comment type="caution">
    <text evidence="7">The sequence shown here is derived from an EMBL/GenBank/DDBJ whole genome shotgun (WGS) entry which is preliminary data.</text>
</comment>
<evidence type="ECO:0000256" key="1">
    <source>
        <dbReference type="ARBA" id="ARBA00022490"/>
    </source>
</evidence>
<feature type="active site" evidence="5">
    <location>
        <position position="42"/>
    </location>
</feature>
<dbReference type="PROSITE" id="PS50122">
    <property type="entry name" value="CHEB"/>
    <property type="match status" value="1"/>
</dbReference>
<comment type="catalytic activity">
    <reaction evidence="4">
        <text>[protein]-L-glutamate 5-O-methyl ester + H2O = L-glutamyl-[protein] + methanol + H(+)</text>
        <dbReference type="Rhea" id="RHEA:23236"/>
        <dbReference type="Rhea" id="RHEA-COMP:10208"/>
        <dbReference type="Rhea" id="RHEA-COMP:10311"/>
        <dbReference type="ChEBI" id="CHEBI:15377"/>
        <dbReference type="ChEBI" id="CHEBI:15378"/>
        <dbReference type="ChEBI" id="CHEBI:17790"/>
        <dbReference type="ChEBI" id="CHEBI:29973"/>
        <dbReference type="ChEBI" id="CHEBI:82795"/>
        <dbReference type="EC" id="3.1.1.61"/>
    </reaction>
</comment>
<dbReference type="EMBL" id="BJYZ01000011">
    <property type="protein sequence ID" value="GEO38598.1"/>
    <property type="molecule type" value="Genomic_DNA"/>
</dbReference>
<dbReference type="InterPro" id="IPR000673">
    <property type="entry name" value="Sig_transdc_resp-reg_Me-estase"/>
</dbReference>
<dbReference type="GO" id="GO:0005737">
    <property type="term" value="C:cytoplasm"/>
    <property type="evidence" value="ECO:0007669"/>
    <property type="project" value="InterPro"/>
</dbReference>
<feature type="domain" description="CheB-type methylesterase" evidence="6">
    <location>
        <begin position="3"/>
        <end position="192"/>
    </location>
</feature>
<name>A0A512DQ38_9PROT</name>
<proteinExistence type="predicted"/>
<dbReference type="GO" id="GO:0000156">
    <property type="term" value="F:phosphorelay response regulator activity"/>
    <property type="evidence" value="ECO:0007669"/>
    <property type="project" value="InterPro"/>
</dbReference>
<evidence type="ECO:0000256" key="4">
    <source>
        <dbReference type="ARBA" id="ARBA00048267"/>
    </source>
</evidence>
<feature type="active site" evidence="5">
    <location>
        <position position="134"/>
    </location>
</feature>
<dbReference type="RefSeq" id="WP_052832030.1">
    <property type="nucleotide sequence ID" value="NZ_BJYZ01000011.1"/>
</dbReference>
<dbReference type="OrthoDB" id="9793421at2"/>
<dbReference type="EC" id="3.1.1.61" evidence="3"/>
<dbReference type="CDD" id="cd16433">
    <property type="entry name" value="CheB"/>
    <property type="match status" value="1"/>
</dbReference>
<organism evidence="7 8">
    <name type="scientific">Skermanella aerolata</name>
    <dbReference type="NCBI Taxonomy" id="393310"/>
    <lineage>
        <taxon>Bacteria</taxon>
        <taxon>Pseudomonadati</taxon>
        <taxon>Pseudomonadota</taxon>
        <taxon>Alphaproteobacteria</taxon>
        <taxon>Rhodospirillales</taxon>
        <taxon>Azospirillaceae</taxon>
        <taxon>Skermanella</taxon>
    </lineage>
</organism>
<keyword evidence="2 5" id="KW-0378">Hydrolase</keyword>
<dbReference type="GO" id="GO:0006935">
    <property type="term" value="P:chemotaxis"/>
    <property type="evidence" value="ECO:0007669"/>
    <property type="project" value="UniProtKB-UniRule"/>
</dbReference>
<dbReference type="AlphaFoldDB" id="A0A512DQ38"/>
<feature type="active site" evidence="5">
    <location>
        <position position="15"/>
    </location>
</feature>
<keyword evidence="1" id="KW-0963">Cytoplasm</keyword>
<evidence type="ECO:0000313" key="8">
    <source>
        <dbReference type="Proteomes" id="UP000321523"/>
    </source>
</evidence>
<dbReference type="PANTHER" id="PTHR42872:SF6">
    <property type="entry name" value="PROTEIN-GLUTAMATE METHYLESTERASE_PROTEIN-GLUTAMINE GLUTAMINASE"/>
    <property type="match status" value="1"/>
</dbReference>
<dbReference type="PANTHER" id="PTHR42872">
    <property type="entry name" value="PROTEIN-GLUTAMATE METHYLESTERASE/PROTEIN-GLUTAMINE GLUTAMINASE"/>
    <property type="match status" value="1"/>
</dbReference>
<reference evidence="7 8" key="1">
    <citation type="submission" date="2019-07" db="EMBL/GenBank/DDBJ databases">
        <title>Whole genome shotgun sequence of Skermanella aerolata NBRC 106429.</title>
        <authorList>
            <person name="Hosoyama A."/>
            <person name="Uohara A."/>
            <person name="Ohji S."/>
            <person name="Ichikawa N."/>
        </authorList>
    </citation>
    <scope>NUCLEOTIDE SEQUENCE [LARGE SCALE GENOMIC DNA]</scope>
    <source>
        <strain evidence="7 8">NBRC 106429</strain>
    </source>
</reference>
<dbReference type="Pfam" id="PF01339">
    <property type="entry name" value="CheB_methylest"/>
    <property type="match status" value="1"/>
</dbReference>
<evidence type="ECO:0000256" key="5">
    <source>
        <dbReference type="PROSITE-ProRule" id="PRU00050"/>
    </source>
</evidence>
<evidence type="ECO:0000313" key="7">
    <source>
        <dbReference type="EMBL" id="GEO38598.1"/>
    </source>
</evidence>
<dbReference type="InterPro" id="IPR011247">
    <property type="entry name" value="Chemotax_prot-Glu_Me-esterase"/>
</dbReference>
<evidence type="ECO:0000256" key="2">
    <source>
        <dbReference type="ARBA" id="ARBA00022801"/>
    </source>
</evidence>